<dbReference type="RefSeq" id="WP_118040741.1">
    <property type="nucleotide sequence ID" value="NZ_BQNJ01000001.1"/>
</dbReference>
<evidence type="ECO:0000256" key="4">
    <source>
        <dbReference type="ARBA" id="ARBA00023139"/>
    </source>
</evidence>
<dbReference type="Proteomes" id="UP001055091">
    <property type="component" value="Unassembled WGS sequence"/>
</dbReference>
<dbReference type="AlphaFoldDB" id="A0AA37JE27"/>
<proteinExistence type="predicted"/>
<reference evidence="7" key="1">
    <citation type="submission" date="2022-01" db="EMBL/GenBank/DDBJ databases">
        <title>Novel bile acid biosynthetic pathways are enriched in the microbiome of centenarians.</title>
        <authorList>
            <person name="Sato Y."/>
            <person name="Atarashi K."/>
            <person name="Plichta R.D."/>
            <person name="Arai Y."/>
            <person name="Sasajima S."/>
            <person name="Kearney M.S."/>
            <person name="Suda W."/>
            <person name="Takeshita K."/>
            <person name="Sasaki T."/>
            <person name="Okamoto S."/>
            <person name="Skelly N.A."/>
            <person name="Okamura Y."/>
            <person name="Vlamakis H."/>
            <person name="Li Y."/>
            <person name="Tanoue T."/>
            <person name="Takei H."/>
            <person name="Nittono H."/>
            <person name="Narushima S."/>
            <person name="Irie J."/>
            <person name="Itoh H."/>
            <person name="Moriya K."/>
            <person name="Sugiura Y."/>
            <person name="Suematsu M."/>
            <person name="Moritoki N."/>
            <person name="Shibata S."/>
            <person name="Littman R.D."/>
            <person name="Fischbach A.M."/>
            <person name="Uwamino Y."/>
            <person name="Inoue T."/>
            <person name="Honda A."/>
            <person name="Hattori M."/>
            <person name="Murai T."/>
            <person name="Xavier J.R."/>
            <person name="Hirose N."/>
            <person name="Honda K."/>
        </authorList>
    </citation>
    <scope>NUCLEOTIDE SEQUENCE</scope>
    <source>
        <strain evidence="7">CE91-St55</strain>
    </source>
</reference>
<feature type="signal peptide" evidence="6">
    <location>
        <begin position="1"/>
        <end position="23"/>
    </location>
</feature>
<accession>A0AA37JE27</accession>
<dbReference type="InterPro" id="IPR050490">
    <property type="entry name" value="Bact_solute-bd_prot1"/>
</dbReference>
<dbReference type="Pfam" id="PF01547">
    <property type="entry name" value="SBP_bac_1"/>
    <property type="match status" value="1"/>
</dbReference>
<organism evidence="7 8">
    <name type="scientific">Hungatella hathewayi</name>
    <dbReference type="NCBI Taxonomy" id="154046"/>
    <lineage>
        <taxon>Bacteria</taxon>
        <taxon>Bacillati</taxon>
        <taxon>Bacillota</taxon>
        <taxon>Clostridia</taxon>
        <taxon>Lachnospirales</taxon>
        <taxon>Lachnospiraceae</taxon>
        <taxon>Hungatella</taxon>
    </lineage>
</organism>
<dbReference type="Gene3D" id="3.40.190.10">
    <property type="entry name" value="Periplasmic binding protein-like II"/>
    <property type="match status" value="1"/>
</dbReference>
<evidence type="ECO:0000313" key="8">
    <source>
        <dbReference type="Proteomes" id="UP001055091"/>
    </source>
</evidence>
<dbReference type="CDD" id="cd13585">
    <property type="entry name" value="PBP2_TMBP_like"/>
    <property type="match status" value="1"/>
</dbReference>
<dbReference type="PANTHER" id="PTHR43649:SF33">
    <property type="entry name" value="POLYGALACTURONAN_RHAMNOGALACTURONAN-BINDING PROTEIN YTCQ"/>
    <property type="match status" value="1"/>
</dbReference>
<gene>
    <name evidence="7" type="ORF">CE91St55_13250</name>
</gene>
<keyword evidence="5" id="KW-0449">Lipoprotein</keyword>
<protein>
    <submittedName>
        <fullName evidence="7">Sugar-binding protein</fullName>
    </submittedName>
</protein>
<dbReference type="PANTHER" id="PTHR43649">
    <property type="entry name" value="ARABINOSE-BINDING PROTEIN-RELATED"/>
    <property type="match status" value="1"/>
</dbReference>
<keyword evidence="2 6" id="KW-0732">Signal</keyword>
<dbReference type="SUPFAM" id="SSF53850">
    <property type="entry name" value="Periplasmic binding protein-like II"/>
    <property type="match status" value="1"/>
</dbReference>
<evidence type="ECO:0000256" key="5">
    <source>
        <dbReference type="ARBA" id="ARBA00023288"/>
    </source>
</evidence>
<evidence type="ECO:0000313" key="7">
    <source>
        <dbReference type="EMBL" id="GKG99343.1"/>
    </source>
</evidence>
<evidence type="ECO:0000256" key="1">
    <source>
        <dbReference type="ARBA" id="ARBA00022475"/>
    </source>
</evidence>
<feature type="chain" id="PRO_5041438226" evidence="6">
    <location>
        <begin position="24"/>
        <end position="461"/>
    </location>
</feature>
<keyword evidence="3" id="KW-0472">Membrane</keyword>
<keyword evidence="4" id="KW-0564">Palmitate</keyword>
<dbReference type="InterPro" id="IPR006059">
    <property type="entry name" value="SBP"/>
</dbReference>
<dbReference type="EMBL" id="BQNJ01000001">
    <property type="protein sequence ID" value="GKG99343.1"/>
    <property type="molecule type" value="Genomic_DNA"/>
</dbReference>
<name>A0AA37JE27_9FIRM</name>
<evidence type="ECO:0000256" key="6">
    <source>
        <dbReference type="SAM" id="SignalP"/>
    </source>
</evidence>
<evidence type="ECO:0000256" key="3">
    <source>
        <dbReference type="ARBA" id="ARBA00023136"/>
    </source>
</evidence>
<sequence length="461" mass="51010">MRKEFFKKSTVLMLTGVMAATLAGCRSSAGGNEITTKETEQAVSGENETAAEEIMTAEPLTVSFWMASASEERNAFMEDIFEEFHKQNPDITVEYLGVPGDIAQFNQKIDMALAGNEAPDIIQGTLTAAYINRGIPAKLDELFGDSELKDKIDEKYTDAFRVADYENGNLYAIPGPMNIQMIFTRPDYIAEAGLEAYGTWDDFFEIAEKTTKVDEGIFGYIIRGGSGGAEALEKLMYSYSGITEYFDDGTCTLNDPKNVEFVEKYLGGYKKVSSADDLNKSWTEMSSQFQSGKAVMLVHNTGSGQANFDAFEGDVTKVAACPYPASTYTGKITVPDATLNGYMITESSKHKEAAWKVIEYLESPEVAGAYAKLTGQIPAPSDAQSQEWIQESPYMKVASDYVNDSDTVMTHTPTYLPNYTTIRNDYAQPAMQEVMLGMTSAQDFLDEWARLLQEDYDELLK</sequence>
<keyword evidence="1" id="KW-1003">Cell membrane</keyword>
<evidence type="ECO:0000256" key="2">
    <source>
        <dbReference type="ARBA" id="ARBA00022729"/>
    </source>
</evidence>
<comment type="caution">
    <text evidence="7">The sequence shown here is derived from an EMBL/GenBank/DDBJ whole genome shotgun (WGS) entry which is preliminary data.</text>
</comment>
<dbReference type="PROSITE" id="PS51257">
    <property type="entry name" value="PROKAR_LIPOPROTEIN"/>
    <property type="match status" value="1"/>
</dbReference>